<evidence type="ECO:0000313" key="3">
    <source>
        <dbReference type="EMBL" id="OBS72287.1"/>
    </source>
</evidence>
<evidence type="ECO:0000259" key="2">
    <source>
        <dbReference type="Pfam" id="PF03719"/>
    </source>
</evidence>
<reference evidence="3 4" key="1">
    <citation type="submission" date="2016-06" db="EMBL/GenBank/DDBJ databases">
        <title>The Draft Genome Sequence and Annotation of the Desert Woodrat Neotoma lepida.</title>
        <authorList>
            <person name="Campbell M."/>
            <person name="Oakeson K.F."/>
            <person name="Yandell M."/>
            <person name="Halpert J.R."/>
            <person name="Dearing D."/>
        </authorList>
    </citation>
    <scope>NUCLEOTIDE SEQUENCE [LARGE SCALE GENOMIC DNA]</scope>
    <source>
        <strain evidence="3">417</strain>
        <tissue evidence="3">Liver</tissue>
    </source>
</reference>
<dbReference type="GO" id="GO:0006412">
    <property type="term" value="P:translation"/>
    <property type="evidence" value="ECO:0007669"/>
    <property type="project" value="InterPro"/>
</dbReference>
<protein>
    <recommendedName>
        <fullName evidence="2">Small ribosomal subunit protein uS5 C-terminal domain-containing protein</fullName>
    </recommendedName>
</protein>
<dbReference type="Pfam" id="PF03719">
    <property type="entry name" value="Ribosomal_S5_C"/>
    <property type="match status" value="1"/>
</dbReference>
<comment type="caution">
    <text evidence="3">The sequence shown here is derived from an EMBL/GenBank/DDBJ whole genome shotgun (WGS) entry which is preliminary data.</text>
</comment>
<dbReference type="GO" id="GO:0005840">
    <property type="term" value="C:ribosome"/>
    <property type="evidence" value="ECO:0007669"/>
    <property type="project" value="InterPro"/>
</dbReference>
<dbReference type="InterPro" id="IPR020568">
    <property type="entry name" value="Ribosomal_Su5_D2-typ_SF"/>
</dbReference>
<dbReference type="SUPFAM" id="SSF54211">
    <property type="entry name" value="Ribosomal protein S5 domain 2-like"/>
    <property type="match status" value="1"/>
</dbReference>
<accession>A0A1A6H3W5</accession>
<dbReference type="InterPro" id="IPR005324">
    <property type="entry name" value="Ribosomal_uS5_C"/>
</dbReference>
<dbReference type="EMBL" id="LZPO01055140">
    <property type="protein sequence ID" value="OBS72287.1"/>
    <property type="molecule type" value="Genomic_DNA"/>
</dbReference>
<gene>
    <name evidence="3" type="ORF">A6R68_13140</name>
</gene>
<feature type="signal peptide" evidence="1">
    <location>
        <begin position="1"/>
        <end position="20"/>
    </location>
</feature>
<name>A0A1A6H3W5_NEOLE</name>
<proteinExistence type="predicted"/>
<keyword evidence="1" id="KW-0732">Signal</keyword>
<organism evidence="3 4">
    <name type="scientific">Neotoma lepida</name>
    <name type="common">Desert woodrat</name>
    <dbReference type="NCBI Taxonomy" id="56216"/>
    <lineage>
        <taxon>Eukaryota</taxon>
        <taxon>Metazoa</taxon>
        <taxon>Chordata</taxon>
        <taxon>Craniata</taxon>
        <taxon>Vertebrata</taxon>
        <taxon>Euteleostomi</taxon>
        <taxon>Mammalia</taxon>
        <taxon>Eutheria</taxon>
        <taxon>Euarchontoglires</taxon>
        <taxon>Glires</taxon>
        <taxon>Rodentia</taxon>
        <taxon>Myomorpha</taxon>
        <taxon>Muroidea</taxon>
        <taxon>Cricetidae</taxon>
        <taxon>Neotominae</taxon>
        <taxon>Neotoma</taxon>
    </lineage>
</organism>
<evidence type="ECO:0000313" key="4">
    <source>
        <dbReference type="Proteomes" id="UP000092124"/>
    </source>
</evidence>
<sequence length="83" mass="9429">MARHWHHLCSCAQRLLLLASIDDCYISSRGHCHLGNFDKATFDTISRTYSYLPPNLPHPGSNPWKECDPGRFRLAHITPKIAA</sequence>
<feature type="domain" description="Small ribosomal subunit protein uS5 C-terminal" evidence="2">
    <location>
        <begin position="13"/>
        <end position="51"/>
    </location>
</feature>
<dbReference type="Proteomes" id="UP000092124">
    <property type="component" value="Unassembled WGS sequence"/>
</dbReference>
<keyword evidence="4" id="KW-1185">Reference proteome</keyword>
<dbReference type="Gene3D" id="3.30.230.10">
    <property type="match status" value="1"/>
</dbReference>
<dbReference type="InterPro" id="IPR014721">
    <property type="entry name" value="Ribsml_uS5_D2-typ_fold_subgr"/>
</dbReference>
<dbReference type="GO" id="GO:0003735">
    <property type="term" value="F:structural constituent of ribosome"/>
    <property type="evidence" value="ECO:0007669"/>
    <property type="project" value="InterPro"/>
</dbReference>
<dbReference type="AlphaFoldDB" id="A0A1A6H3W5"/>
<dbReference type="STRING" id="56216.A0A1A6H3W5"/>
<feature type="chain" id="PRO_5008346060" description="Small ribosomal subunit protein uS5 C-terminal domain-containing protein" evidence="1">
    <location>
        <begin position="21"/>
        <end position="83"/>
    </location>
</feature>
<evidence type="ECO:0000256" key="1">
    <source>
        <dbReference type="SAM" id="SignalP"/>
    </source>
</evidence>